<feature type="region of interest" description="Disordered" evidence="1">
    <location>
        <begin position="323"/>
        <end position="345"/>
    </location>
</feature>
<feature type="compositionally biased region" description="Basic and acidic residues" evidence="1">
    <location>
        <begin position="152"/>
        <end position="170"/>
    </location>
</feature>
<sequence>NNTESCSPIQDCDNGKKRTREILSGDDEEIGASSQKRRRVYMSAGDDPENIERSSSEDILSYCNSALQEHPCSFMPDINSKENQNPRINPAHQSDFELNANTDVNSSQNETETGNSENKIQEKQRNDNILHKEKDIGTSMSNIILSTNSEISQKDEKASTSEVKENTDLSKVDPSLDIKHENVEKDILSVVLETQMDKILPKSSSYVQQETEEMECTTSESQATSSAIDISSTITSEGGNQPTSSIISDRTTTSEDDNHSTSSVILNDSSTMISEDENQVNSSVPLDDGKNNTHDIDNADDNQLVPDVICKTEGNEVNKLGYGKERNETASGDQVVDENNETDKTCEEDDMLIAKQIAEGVLTDTMLDQEKKLHQEHLEEEKEIVTK</sequence>
<feature type="region of interest" description="Disordered" evidence="1">
    <location>
        <begin position="147"/>
        <end position="170"/>
    </location>
</feature>
<feature type="compositionally biased region" description="Basic and acidic residues" evidence="1">
    <location>
        <begin position="119"/>
        <end position="134"/>
    </location>
</feature>
<protein>
    <submittedName>
        <fullName evidence="2">Uncharacterized protein</fullName>
    </submittedName>
</protein>
<dbReference type="Proteomes" id="UP001152795">
    <property type="component" value="Unassembled WGS sequence"/>
</dbReference>
<feature type="non-terminal residue" evidence="2">
    <location>
        <position position="387"/>
    </location>
</feature>
<feature type="region of interest" description="Disordered" evidence="1">
    <location>
        <begin position="72"/>
        <end position="134"/>
    </location>
</feature>
<feature type="compositionally biased region" description="Polar residues" evidence="1">
    <location>
        <begin position="260"/>
        <end position="284"/>
    </location>
</feature>
<evidence type="ECO:0000313" key="3">
    <source>
        <dbReference type="Proteomes" id="UP001152795"/>
    </source>
</evidence>
<reference evidence="2" key="1">
    <citation type="submission" date="2020-04" db="EMBL/GenBank/DDBJ databases">
        <authorList>
            <person name="Alioto T."/>
            <person name="Alioto T."/>
            <person name="Gomez Garrido J."/>
        </authorList>
    </citation>
    <scope>NUCLEOTIDE SEQUENCE</scope>
    <source>
        <strain evidence="2">A484AB</strain>
    </source>
</reference>
<dbReference type="AlphaFoldDB" id="A0A7D9IVG8"/>
<evidence type="ECO:0000313" key="2">
    <source>
        <dbReference type="EMBL" id="CAB4019699.1"/>
    </source>
</evidence>
<feature type="compositionally biased region" description="Polar residues" evidence="1">
    <location>
        <begin position="99"/>
        <end position="118"/>
    </location>
</feature>
<feature type="compositionally biased region" description="Acidic residues" evidence="1">
    <location>
        <begin position="335"/>
        <end position="345"/>
    </location>
</feature>
<gene>
    <name evidence="2" type="ORF">PACLA_8A013876</name>
</gene>
<feature type="region of interest" description="Disordered" evidence="1">
    <location>
        <begin position="232"/>
        <end position="286"/>
    </location>
</feature>
<comment type="caution">
    <text evidence="2">The sequence shown here is derived from an EMBL/GenBank/DDBJ whole genome shotgun (WGS) entry which is preliminary data.</text>
</comment>
<proteinExistence type="predicted"/>
<feature type="compositionally biased region" description="Basic and acidic residues" evidence="1">
    <location>
        <begin position="13"/>
        <end position="23"/>
    </location>
</feature>
<feature type="non-terminal residue" evidence="2">
    <location>
        <position position="1"/>
    </location>
</feature>
<keyword evidence="3" id="KW-1185">Reference proteome</keyword>
<name>A0A7D9IVG8_PARCT</name>
<dbReference type="EMBL" id="CACRXK020010590">
    <property type="protein sequence ID" value="CAB4019699.1"/>
    <property type="molecule type" value="Genomic_DNA"/>
</dbReference>
<organism evidence="2 3">
    <name type="scientific">Paramuricea clavata</name>
    <name type="common">Red gorgonian</name>
    <name type="synonym">Violescent sea-whip</name>
    <dbReference type="NCBI Taxonomy" id="317549"/>
    <lineage>
        <taxon>Eukaryota</taxon>
        <taxon>Metazoa</taxon>
        <taxon>Cnidaria</taxon>
        <taxon>Anthozoa</taxon>
        <taxon>Octocorallia</taxon>
        <taxon>Malacalcyonacea</taxon>
        <taxon>Plexauridae</taxon>
        <taxon>Paramuricea</taxon>
    </lineage>
</organism>
<feature type="region of interest" description="Disordered" evidence="1">
    <location>
        <begin position="1"/>
        <end position="56"/>
    </location>
</feature>
<evidence type="ECO:0000256" key="1">
    <source>
        <dbReference type="SAM" id="MobiDB-lite"/>
    </source>
</evidence>
<accession>A0A7D9IVG8</accession>